<evidence type="ECO:0000313" key="8">
    <source>
        <dbReference type="EMBL" id="SPD24437.1"/>
    </source>
</evidence>
<evidence type="ECO:0000256" key="5">
    <source>
        <dbReference type="ARBA" id="ARBA00023136"/>
    </source>
</evidence>
<dbReference type="PANTHER" id="PTHR31218">
    <property type="entry name" value="WAT1-RELATED PROTEIN"/>
    <property type="match status" value="1"/>
</dbReference>
<protein>
    <recommendedName>
        <fullName evidence="6">WAT1-related protein</fullName>
    </recommendedName>
</protein>
<accession>A0A2N9IF43</accession>
<sequence>MSMESLTHLFCQGKLYLAVILLQFGYAGLSIIAKFALNQGMSHYVLVAYRMSIATAAIAPFAIVLERESRPKMTFSILVKAMLLSFFDPVLDQNLYYIGMKYTNASFTSAMCNILPAFAFTMAWLFGLEMVNIRRLHSMAKILGTTVAAGGALSMTLIKGDTLNLPWTKGRNRHDQSASAANKQDLMKGALIIIASCFCWSFFIILQAYTLKSYPAKLSLTTLICISGTVQGTIVALAFEKGNAAVWSIHLDSKLLATLYAVRNSSLTLPLGQVKIWPPLVLEFNPPCLHSAKLNVSEKRGPVFYSAFNPLCTVMVAILGSIILAEEMYLGRVIGAIIIVIGLYLVLWGMRKDQPMSHSIAAAPNGQQMATLTESMGTSNHVGIDITLSPA</sequence>
<feature type="transmembrane region" description="Helical" evidence="6">
    <location>
        <begin position="105"/>
        <end position="127"/>
    </location>
</feature>
<name>A0A2N9IF43_FAGSY</name>
<dbReference type="EMBL" id="OIVN01005891">
    <property type="protein sequence ID" value="SPD24437.1"/>
    <property type="molecule type" value="Genomic_DNA"/>
</dbReference>
<evidence type="ECO:0000259" key="7">
    <source>
        <dbReference type="Pfam" id="PF00892"/>
    </source>
</evidence>
<feature type="domain" description="EamA" evidence="7">
    <location>
        <begin position="16"/>
        <end position="143"/>
    </location>
</feature>
<evidence type="ECO:0000256" key="4">
    <source>
        <dbReference type="ARBA" id="ARBA00022989"/>
    </source>
</evidence>
<keyword evidence="4 6" id="KW-1133">Transmembrane helix</keyword>
<feature type="transmembrane region" description="Helical" evidence="6">
    <location>
        <begin position="303"/>
        <end position="323"/>
    </location>
</feature>
<comment type="similarity">
    <text evidence="2 6">Belongs to the drug/metabolite transporter (DMT) superfamily. Plant drug/metabolite exporter (P-DME) (TC 2.A.7.4) family.</text>
</comment>
<dbReference type="Pfam" id="PF00892">
    <property type="entry name" value="EamA"/>
    <property type="match status" value="1"/>
</dbReference>
<keyword evidence="5 6" id="KW-0472">Membrane</keyword>
<keyword evidence="3 6" id="KW-0812">Transmembrane</keyword>
<proteinExistence type="inferred from homology"/>
<evidence type="ECO:0000256" key="6">
    <source>
        <dbReference type="RuleBase" id="RU363077"/>
    </source>
</evidence>
<dbReference type="AlphaFoldDB" id="A0A2N9IF43"/>
<feature type="transmembrane region" description="Helical" evidence="6">
    <location>
        <begin position="218"/>
        <end position="239"/>
    </location>
</feature>
<reference evidence="8" key="1">
    <citation type="submission" date="2018-02" db="EMBL/GenBank/DDBJ databases">
        <authorList>
            <person name="Cohen D.B."/>
            <person name="Kent A.D."/>
        </authorList>
    </citation>
    <scope>NUCLEOTIDE SEQUENCE</scope>
</reference>
<organism evidence="8">
    <name type="scientific">Fagus sylvatica</name>
    <name type="common">Beechnut</name>
    <dbReference type="NCBI Taxonomy" id="28930"/>
    <lineage>
        <taxon>Eukaryota</taxon>
        <taxon>Viridiplantae</taxon>
        <taxon>Streptophyta</taxon>
        <taxon>Embryophyta</taxon>
        <taxon>Tracheophyta</taxon>
        <taxon>Spermatophyta</taxon>
        <taxon>Magnoliopsida</taxon>
        <taxon>eudicotyledons</taxon>
        <taxon>Gunneridae</taxon>
        <taxon>Pentapetalae</taxon>
        <taxon>rosids</taxon>
        <taxon>fabids</taxon>
        <taxon>Fagales</taxon>
        <taxon>Fagaceae</taxon>
        <taxon>Fagus</taxon>
    </lineage>
</organism>
<dbReference type="InterPro" id="IPR037185">
    <property type="entry name" value="EmrE-like"/>
</dbReference>
<feature type="transmembrane region" description="Helical" evidence="6">
    <location>
        <begin position="15"/>
        <end position="37"/>
    </location>
</feature>
<dbReference type="GO" id="GO:0022857">
    <property type="term" value="F:transmembrane transporter activity"/>
    <property type="evidence" value="ECO:0007669"/>
    <property type="project" value="InterPro"/>
</dbReference>
<dbReference type="InterPro" id="IPR000620">
    <property type="entry name" value="EamA_dom"/>
</dbReference>
<evidence type="ECO:0000256" key="2">
    <source>
        <dbReference type="ARBA" id="ARBA00007635"/>
    </source>
</evidence>
<feature type="transmembrane region" description="Helical" evidence="6">
    <location>
        <begin position="186"/>
        <end position="206"/>
    </location>
</feature>
<comment type="subcellular location">
    <subcellularLocation>
        <location evidence="1 6">Membrane</location>
        <topology evidence="1 6">Multi-pass membrane protein</topology>
    </subcellularLocation>
</comment>
<dbReference type="InterPro" id="IPR030184">
    <property type="entry name" value="WAT1-related"/>
</dbReference>
<gene>
    <name evidence="8" type="ORF">FSB_LOCUS52319</name>
</gene>
<evidence type="ECO:0000256" key="1">
    <source>
        <dbReference type="ARBA" id="ARBA00004141"/>
    </source>
</evidence>
<dbReference type="SUPFAM" id="SSF103481">
    <property type="entry name" value="Multidrug resistance efflux transporter EmrE"/>
    <property type="match status" value="2"/>
</dbReference>
<evidence type="ECO:0000256" key="3">
    <source>
        <dbReference type="ARBA" id="ARBA00022692"/>
    </source>
</evidence>
<feature type="transmembrane region" description="Helical" evidence="6">
    <location>
        <begin position="43"/>
        <end position="65"/>
    </location>
</feature>
<dbReference type="GO" id="GO:0016020">
    <property type="term" value="C:membrane"/>
    <property type="evidence" value="ECO:0007669"/>
    <property type="project" value="UniProtKB-SubCell"/>
</dbReference>
<feature type="transmembrane region" description="Helical" evidence="6">
    <location>
        <begin position="329"/>
        <end position="350"/>
    </location>
</feature>